<dbReference type="Pfam" id="PF12833">
    <property type="entry name" value="HTH_18"/>
    <property type="match status" value="1"/>
</dbReference>
<evidence type="ECO:0000256" key="6">
    <source>
        <dbReference type="ARBA" id="ARBA00023163"/>
    </source>
</evidence>
<dbReference type="EMBL" id="CP129013">
    <property type="protein sequence ID" value="WLR42530.1"/>
    <property type="molecule type" value="Genomic_DNA"/>
</dbReference>
<dbReference type="PANTHER" id="PTHR43280">
    <property type="entry name" value="ARAC-FAMILY TRANSCRIPTIONAL REGULATOR"/>
    <property type="match status" value="1"/>
</dbReference>
<evidence type="ECO:0000256" key="5">
    <source>
        <dbReference type="ARBA" id="ARBA00023159"/>
    </source>
</evidence>
<dbReference type="Gene3D" id="3.40.10.10">
    <property type="entry name" value="DNA Methylphosphotriester Repair Domain"/>
    <property type="match status" value="1"/>
</dbReference>
<dbReference type="InterPro" id="IPR016220">
    <property type="entry name" value="Me-P-triester_DNA_alkyl-Trfase"/>
</dbReference>
<protein>
    <submittedName>
        <fullName evidence="8">Ada metal-binding domain-containing protein</fullName>
    </submittedName>
</protein>
<evidence type="ECO:0000313" key="9">
    <source>
        <dbReference type="Proteomes" id="UP001197974"/>
    </source>
</evidence>
<proteinExistence type="predicted"/>
<evidence type="ECO:0000313" key="8">
    <source>
        <dbReference type="EMBL" id="WLR42530.1"/>
    </source>
</evidence>
<gene>
    <name evidence="8" type="ORF">LC087_17855</name>
</gene>
<organism evidence="8 9">
    <name type="scientific">Bacillus carboniphilus</name>
    <dbReference type="NCBI Taxonomy" id="86663"/>
    <lineage>
        <taxon>Bacteria</taxon>
        <taxon>Bacillati</taxon>
        <taxon>Bacillota</taxon>
        <taxon>Bacilli</taxon>
        <taxon>Bacillales</taxon>
        <taxon>Bacillaceae</taxon>
        <taxon>Bacillus</taxon>
    </lineage>
</organism>
<keyword evidence="5" id="KW-0010">Activator</keyword>
<evidence type="ECO:0000259" key="7">
    <source>
        <dbReference type="PROSITE" id="PS01124"/>
    </source>
</evidence>
<keyword evidence="6" id="KW-0804">Transcription</keyword>
<dbReference type="SMART" id="SM00342">
    <property type="entry name" value="HTH_ARAC"/>
    <property type="match status" value="1"/>
</dbReference>
<evidence type="ECO:0000256" key="4">
    <source>
        <dbReference type="ARBA" id="ARBA00023125"/>
    </source>
</evidence>
<keyword evidence="3" id="KW-0805">Transcription regulation</keyword>
<dbReference type="InterPro" id="IPR009057">
    <property type="entry name" value="Homeodomain-like_sf"/>
</dbReference>
<dbReference type="InterPro" id="IPR018060">
    <property type="entry name" value="HTH_AraC"/>
</dbReference>
<sequence>MKILTKDEMWSAIIQCDRALDGVFFYGVKTTSIFCRPSCKSKNPKLENVRFFSNPEDALNHGFRPCKRCKPDFNNSVYHPSEELIQNSIDFLNNNFRDCHTLEDIAKAMNVSRFHLNRTFKKHTGQTPRIYLEMIKVTYAKTLLENTSLKTIDICYQSGFNSLSTFYSVFKRHTGESPQKHRNHI</sequence>
<dbReference type="PROSITE" id="PS01124">
    <property type="entry name" value="HTH_ARAC_FAMILY_2"/>
    <property type="match status" value="1"/>
</dbReference>
<keyword evidence="9" id="KW-1185">Reference proteome</keyword>
<feature type="domain" description="HTH araC/xylS-type" evidence="7">
    <location>
        <begin position="86"/>
        <end position="184"/>
    </location>
</feature>
<dbReference type="PIRSF" id="PIRSF000408">
    <property type="entry name" value="Alkyltransferas_AdaA"/>
    <property type="match status" value="1"/>
</dbReference>
<comment type="cofactor">
    <cofactor evidence="1">
        <name>Zn(2+)</name>
        <dbReference type="ChEBI" id="CHEBI:29105"/>
    </cofactor>
</comment>
<name>A0ABY9JY56_9BACI</name>
<dbReference type="Gene3D" id="1.10.10.60">
    <property type="entry name" value="Homeodomain-like"/>
    <property type="match status" value="2"/>
</dbReference>
<dbReference type="RefSeq" id="WP_226542518.1">
    <property type="nucleotide sequence ID" value="NZ_CP129013.1"/>
</dbReference>
<reference evidence="8 9" key="1">
    <citation type="submission" date="2023-06" db="EMBL/GenBank/DDBJ databases">
        <title>Five Gram-positive bacteria isolated from mangrove sediments in Shenzhen, Guangdong, China.</title>
        <authorList>
            <person name="Yu S."/>
            <person name="Zheng W."/>
            <person name="Huang Y."/>
        </authorList>
    </citation>
    <scope>NUCLEOTIDE SEQUENCE [LARGE SCALE GENOMIC DNA]</scope>
    <source>
        <strain evidence="8 9">SaN35-3</strain>
    </source>
</reference>
<dbReference type="InterPro" id="IPR004026">
    <property type="entry name" value="Ada_DNA_repair_Zn-bd"/>
</dbReference>
<dbReference type="InterPro" id="IPR035451">
    <property type="entry name" value="Ada-like_dom_sf"/>
</dbReference>
<evidence type="ECO:0000256" key="2">
    <source>
        <dbReference type="ARBA" id="ARBA00022603"/>
    </source>
</evidence>
<dbReference type="PANTHER" id="PTHR43280:SF2">
    <property type="entry name" value="HTH-TYPE TRANSCRIPTIONAL REGULATOR EXSA"/>
    <property type="match status" value="1"/>
</dbReference>
<dbReference type="SUPFAM" id="SSF57884">
    <property type="entry name" value="Ada DNA repair protein, N-terminal domain (N-Ada 10)"/>
    <property type="match status" value="1"/>
</dbReference>
<accession>A0ABY9JY56</accession>
<keyword evidence="2" id="KW-0808">Transferase</keyword>
<evidence type="ECO:0000256" key="1">
    <source>
        <dbReference type="ARBA" id="ARBA00001947"/>
    </source>
</evidence>
<dbReference type="Proteomes" id="UP001197974">
    <property type="component" value="Chromosome"/>
</dbReference>
<dbReference type="SUPFAM" id="SSF46689">
    <property type="entry name" value="Homeodomain-like"/>
    <property type="match status" value="2"/>
</dbReference>
<keyword evidence="2" id="KW-0489">Methyltransferase</keyword>
<dbReference type="Pfam" id="PF02805">
    <property type="entry name" value="Ada_Zn_binding"/>
    <property type="match status" value="1"/>
</dbReference>
<evidence type="ECO:0000256" key="3">
    <source>
        <dbReference type="ARBA" id="ARBA00023015"/>
    </source>
</evidence>
<keyword evidence="4" id="KW-0238">DNA-binding</keyword>